<keyword evidence="1" id="KW-0436">Ligase</keyword>
<dbReference type="Gene3D" id="1.10.8.750">
    <property type="entry name" value="Phosphoribosylformylglycinamidine synthase, linker domain"/>
    <property type="match status" value="1"/>
</dbReference>
<keyword evidence="3" id="KW-0658">Purine biosynthesis</keyword>
<dbReference type="GO" id="GO:0005524">
    <property type="term" value="F:ATP binding"/>
    <property type="evidence" value="ECO:0007669"/>
    <property type="project" value="UniProtKB-KW"/>
</dbReference>
<evidence type="ECO:0000259" key="6">
    <source>
        <dbReference type="Pfam" id="PF18076"/>
    </source>
</evidence>
<feature type="domain" description="Phosphoribosylformylglycinamidine synthase N-terminal" evidence="6">
    <location>
        <begin position="48"/>
        <end position="163"/>
    </location>
</feature>
<dbReference type="GO" id="GO:0004642">
    <property type="term" value="F:phosphoribosylformylglycinamidine synthase activity"/>
    <property type="evidence" value="ECO:0007669"/>
    <property type="project" value="TreeGrafter"/>
</dbReference>
<evidence type="ECO:0000256" key="2">
    <source>
        <dbReference type="ARBA" id="ARBA00022741"/>
    </source>
</evidence>
<feature type="domain" description="Phosphoribosylformylglycinamidine synthase linker" evidence="5">
    <location>
        <begin position="184"/>
        <end position="233"/>
    </location>
</feature>
<dbReference type="GO" id="GO:0006164">
    <property type="term" value="P:purine nucleotide biosynthetic process"/>
    <property type="evidence" value="ECO:0007669"/>
    <property type="project" value="UniProtKB-KW"/>
</dbReference>
<feature type="non-terminal residue" evidence="7">
    <location>
        <position position="258"/>
    </location>
</feature>
<evidence type="ECO:0000256" key="3">
    <source>
        <dbReference type="ARBA" id="ARBA00022755"/>
    </source>
</evidence>
<evidence type="ECO:0008006" key="8">
    <source>
        <dbReference type="Google" id="ProtNLM"/>
    </source>
</evidence>
<dbReference type="InterPro" id="IPR041609">
    <property type="entry name" value="PurL_linker"/>
</dbReference>
<proteinExistence type="predicted"/>
<organism evidence="7">
    <name type="scientific">marine metagenome</name>
    <dbReference type="NCBI Taxonomy" id="408172"/>
    <lineage>
        <taxon>unclassified sequences</taxon>
        <taxon>metagenomes</taxon>
        <taxon>ecological metagenomes</taxon>
    </lineage>
</organism>
<dbReference type="Pfam" id="PF18076">
    <property type="entry name" value="FGAR-AT_N"/>
    <property type="match status" value="1"/>
</dbReference>
<evidence type="ECO:0000256" key="1">
    <source>
        <dbReference type="ARBA" id="ARBA00022598"/>
    </source>
</evidence>
<keyword evidence="4" id="KW-0067">ATP-binding</keyword>
<dbReference type="Pfam" id="PF18072">
    <property type="entry name" value="FGAR-AT_linker"/>
    <property type="match status" value="1"/>
</dbReference>
<dbReference type="PANTHER" id="PTHR10099:SF1">
    <property type="entry name" value="PHOSPHORIBOSYLFORMYLGLYCINAMIDINE SYNTHASE"/>
    <property type="match status" value="1"/>
</dbReference>
<dbReference type="InterPro" id="IPR036604">
    <property type="entry name" value="PurS-like_sf"/>
</dbReference>
<protein>
    <recommendedName>
        <fullName evidence="8">Phosphoribosylformylglycinamidine synthase linker domain-containing protein</fullName>
    </recommendedName>
</protein>
<gene>
    <name evidence="7" type="ORF">METZ01_LOCUS308678</name>
</gene>
<dbReference type="GO" id="GO:0005737">
    <property type="term" value="C:cytoplasm"/>
    <property type="evidence" value="ECO:0007669"/>
    <property type="project" value="TreeGrafter"/>
</dbReference>
<dbReference type="InterPro" id="IPR040707">
    <property type="entry name" value="FGAR-AT_N"/>
</dbReference>
<name>A0A382N3Q8_9ZZZZ</name>
<dbReference type="SUPFAM" id="SSF109736">
    <property type="entry name" value="FGAM synthase PurL, linker domain"/>
    <property type="match status" value="1"/>
</dbReference>
<dbReference type="PANTHER" id="PTHR10099">
    <property type="entry name" value="PHOSPHORIBOSYLFORMYLGLYCINAMIDINE SYNTHASE"/>
    <property type="match status" value="1"/>
</dbReference>
<dbReference type="SUPFAM" id="SSF82697">
    <property type="entry name" value="PurS-like"/>
    <property type="match status" value="1"/>
</dbReference>
<reference evidence="7" key="1">
    <citation type="submission" date="2018-05" db="EMBL/GenBank/DDBJ databases">
        <authorList>
            <person name="Lanie J.A."/>
            <person name="Ng W.-L."/>
            <person name="Kazmierczak K.M."/>
            <person name="Andrzejewski T.M."/>
            <person name="Davidsen T.M."/>
            <person name="Wayne K.J."/>
            <person name="Tettelin H."/>
            <person name="Glass J.I."/>
            <person name="Rusch D."/>
            <person name="Podicherti R."/>
            <person name="Tsui H.-C.T."/>
            <person name="Winkler M.E."/>
        </authorList>
    </citation>
    <scope>NUCLEOTIDE SEQUENCE</scope>
</reference>
<keyword evidence="2" id="KW-0547">Nucleotide-binding</keyword>
<dbReference type="AlphaFoldDB" id="A0A382N3Q8"/>
<dbReference type="EMBL" id="UINC01097804">
    <property type="protein sequence ID" value="SVC55824.1"/>
    <property type="molecule type" value="Genomic_DNA"/>
</dbReference>
<evidence type="ECO:0000259" key="5">
    <source>
        <dbReference type="Pfam" id="PF18072"/>
    </source>
</evidence>
<accession>A0A382N3Q8</accession>
<sequence length="258" mass="28457">MGELGVVVPGQTLMLQLSGPPAFSVFRLDRLFEGLRGGSADITGLTARYMHFVDLERPLESNERSILEQLLDYGPAMLELDEFHKQFLIVPRLGTISPWSSKATDIARICGLTVVRRIERGIRYTVAGNRAIDGVVLAEIAAQLHDRMTETVLLGGTGNTELFRGQEPAPLKRIPLTGGGTAALTEANQRFGLALSADEIDYLADSYRSSGRDPTDAELMMFAQANSEHCRHKIFNADWIIDGQQQGRSLFDMIRATH</sequence>
<dbReference type="FunFam" id="1.10.8.750:FF:000002">
    <property type="entry name" value="Phosphoribosylformylglycinamidine synthase"/>
    <property type="match status" value="1"/>
</dbReference>
<evidence type="ECO:0000256" key="4">
    <source>
        <dbReference type="ARBA" id="ARBA00022840"/>
    </source>
</evidence>
<evidence type="ECO:0000313" key="7">
    <source>
        <dbReference type="EMBL" id="SVC55824.1"/>
    </source>
</evidence>